<reference evidence="3" key="2">
    <citation type="submission" date="2020-11" db="EMBL/GenBank/DDBJ databases">
        <authorList>
            <person name="McCartney M.A."/>
            <person name="Auch B."/>
            <person name="Kono T."/>
            <person name="Mallez S."/>
            <person name="Becker A."/>
            <person name="Gohl D.M."/>
            <person name="Silverstein K.A.T."/>
            <person name="Koren S."/>
            <person name="Bechman K.B."/>
            <person name="Herman A."/>
            <person name="Abrahante J.E."/>
            <person name="Garbe J."/>
        </authorList>
    </citation>
    <scope>NUCLEOTIDE SEQUENCE</scope>
    <source>
        <strain evidence="3">Duluth1</strain>
        <tissue evidence="3">Whole animal</tissue>
    </source>
</reference>
<keyword evidence="4" id="KW-1185">Reference proteome</keyword>
<dbReference type="PANTHER" id="PTHR13800">
    <property type="entry name" value="TRANSIENT RECEPTOR POTENTIAL CATION CHANNEL, SUBFAMILY M, MEMBER 6"/>
    <property type="match status" value="1"/>
</dbReference>
<dbReference type="InterPro" id="IPR041491">
    <property type="entry name" value="TRPM_SLOG"/>
</dbReference>
<organism evidence="3 4">
    <name type="scientific">Dreissena polymorpha</name>
    <name type="common">Zebra mussel</name>
    <name type="synonym">Mytilus polymorpha</name>
    <dbReference type="NCBI Taxonomy" id="45954"/>
    <lineage>
        <taxon>Eukaryota</taxon>
        <taxon>Metazoa</taxon>
        <taxon>Spiralia</taxon>
        <taxon>Lophotrochozoa</taxon>
        <taxon>Mollusca</taxon>
        <taxon>Bivalvia</taxon>
        <taxon>Autobranchia</taxon>
        <taxon>Heteroconchia</taxon>
        <taxon>Euheterodonta</taxon>
        <taxon>Imparidentia</taxon>
        <taxon>Neoheterodontei</taxon>
        <taxon>Myida</taxon>
        <taxon>Dreissenoidea</taxon>
        <taxon>Dreissenidae</taxon>
        <taxon>Dreissena</taxon>
    </lineage>
</organism>
<feature type="non-terminal residue" evidence="3">
    <location>
        <position position="1"/>
    </location>
</feature>
<reference evidence="3" key="1">
    <citation type="journal article" date="2019" name="bioRxiv">
        <title>The Genome of the Zebra Mussel, Dreissena polymorpha: A Resource for Invasive Species Research.</title>
        <authorList>
            <person name="McCartney M.A."/>
            <person name="Auch B."/>
            <person name="Kono T."/>
            <person name="Mallez S."/>
            <person name="Zhang Y."/>
            <person name="Obille A."/>
            <person name="Becker A."/>
            <person name="Abrahante J.E."/>
            <person name="Garbe J."/>
            <person name="Badalamenti J.P."/>
            <person name="Herman A."/>
            <person name="Mangelson H."/>
            <person name="Liachko I."/>
            <person name="Sullivan S."/>
            <person name="Sone E.D."/>
            <person name="Koren S."/>
            <person name="Silverstein K.A.T."/>
            <person name="Beckman K.B."/>
            <person name="Gohl D.M."/>
        </authorList>
    </citation>
    <scope>NUCLEOTIDE SEQUENCE</scope>
    <source>
        <strain evidence="3">Duluth1</strain>
        <tissue evidence="3">Whole animal</tissue>
    </source>
</reference>
<evidence type="ECO:0000256" key="1">
    <source>
        <dbReference type="SAM" id="MobiDB-lite"/>
    </source>
</evidence>
<comment type="caution">
    <text evidence="3">The sequence shown here is derived from an EMBL/GenBank/DDBJ whole genome shotgun (WGS) entry which is preliminary data.</text>
</comment>
<protein>
    <recommendedName>
        <fullName evidence="2">TRPM SLOG domain-containing protein</fullName>
    </recommendedName>
</protein>
<feature type="compositionally biased region" description="Polar residues" evidence="1">
    <location>
        <begin position="25"/>
        <end position="51"/>
    </location>
</feature>
<dbReference type="GO" id="GO:0099604">
    <property type="term" value="F:ligand-gated calcium channel activity"/>
    <property type="evidence" value="ECO:0007669"/>
    <property type="project" value="TreeGrafter"/>
</dbReference>
<accession>A0A9D3YRE3</accession>
<dbReference type="Proteomes" id="UP000828390">
    <property type="component" value="Unassembled WGS sequence"/>
</dbReference>
<dbReference type="GO" id="GO:0005886">
    <property type="term" value="C:plasma membrane"/>
    <property type="evidence" value="ECO:0007669"/>
    <property type="project" value="TreeGrafter"/>
</dbReference>
<proteinExistence type="predicted"/>
<feature type="domain" description="TRPM SLOG" evidence="2">
    <location>
        <begin position="117"/>
        <end position="232"/>
    </location>
</feature>
<evidence type="ECO:0000313" key="4">
    <source>
        <dbReference type="Proteomes" id="UP000828390"/>
    </source>
</evidence>
<dbReference type="InterPro" id="IPR050927">
    <property type="entry name" value="TRPM"/>
</dbReference>
<dbReference type="AlphaFoldDB" id="A0A9D3YRE3"/>
<feature type="compositionally biased region" description="Low complexity" evidence="1">
    <location>
        <begin position="68"/>
        <end position="78"/>
    </location>
</feature>
<dbReference type="Pfam" id="PF18139">
    <property type="entry name" value="LSDAT_euk"/>
    <property type="match status" value="1"/>
</dbReference>
<gene>
    <name evidence="3" type="ORF">DPMN_078546</name>
</gene>
<dbReference type="PANTHER" id="PTHR13800:SF12">
    <property type="entry name" value="TRANSIENT RECEPTOR POTENTIAL CATION CHANNEL SUBFAMILY M MEMBER-LIKE 2"/>
    <property type="match status" value="1"/>
</dbReference>
<evidence type="ECO:0000313" key="3">
    <source>
        <dbReference type="EMBL" id="KAH3703509.1"/>
    </source>
</evidence>
<sequence length="257" mass="28354">MASKSDNSVELKELLPTAIPELDDTGQNSETQQTTACVQQKPTPSSQTTSKQRGRKTLEPSKSRACVQQQPTPSSQTTSEERGPKNPEPPESSAFYKKTYTSGKIRFIKDNEHICDAKFIKINTDAGDNESILEQVAEGVGNKLWRHCRKNLLLSVTAGADKLDEAGRIAFEEGIKLMLSGTCIVTGGTNDGVARLVGEAVHEFNNYLHYENKCLTIGIVCFDRIRNKDTLKPWELTRGVFGIDSDGELFTVDNRGE</sequence>
<dbReference type="EMBL" id="JAIWYP010000015">
    <property type="protein sequence ID" value="KAH3703509.1"/>
    <property type="molecule type" value="Genomic_DNA"/>
</dbReference>
<name>A0A9D3YRE3_DREPO</name>
<evidence type="ECO:0000259" key="2">
    <source>
        <dbReference type="Pfam" id="PF18139"/>
    </source>
</evidence>
<feature type="region of interest" description="Disordered" evidence="1">
    <location>
        <begin position="1"/>
        <end position="95"/>
    </location>
</feature>